<gene>
    <name evidence="3" type="ORF">GL279_13735</name>
</gene>
<dbReference type="PANTHER" id="PTHR34220:SF7">
    <property type="entry name" value="SENSOR HISTIDINE KINASE YPDA"/>
    <property type="match status" value="1"/>
</dbReference>
<keyword evidence="4" id="KW-1185">Reference proteome</keyword>
<sequence>MQPSAISRPAGRPYAEAAPAQGKRTIVTTQSADCSIRQAQLRFGLIYWGGAFLSSAVLYALRADAAPGLASHAAYIAVKFLRYGAGWGLTSLISLVLLRLNGWAVRRGPSESALPVFVVASFLIALAAAPLWAGFGQALQALHPLPQLTGRGWDGFIADTALAAALFFGWSCLFISLIYSFELHERGRRLSAAREEALSAQMRALRYQVNPHFLFNTLNSIAGLIEEGATAQAERMVLSLSGFLRSTLSLDPMQDLALADEVALQQDYLQIEHLRFSDRMAFRIDMPAEVRGALVPSLILQPLIENAVKHGVGATTGKVEIVLRARRDGDRLHLSIENDMPPDAGDSRPEGMGLGLRNVAERLQARFQGAGRFSAGRIASGRYLAAIDLPWWLA</sequence>
<evidence type="ECO:0000313" key="4">
    <source>
        <dbReference type="Proteomes" id="UP000442533"/>
    </source>
</evidence>
<keyword evidence="3" id="KW-0418">Kinase</keyword>
<feature type="domain" description="Signal transduction histidine kinase internal region" evidence="2">
    <location>
        <begin position="200"/>
        <end position="279"/>
    </location>
</feature>
<dbReference type="InterPro" id="IPR050640">
    <property type="entry name" value="Bact_2-comp_sensor_kinase"/>
</dbReference>
<dbReference type="Proteomes" id="UP000442533">
    <property type="component" value="Unassembled WGS sequence"/>
</dbReference>
<comment type="caution">
    <text evidence="3">The sequence shown here is derived from an EMBL/GenBank/DDBJ whole genome shotgun (WGS) entry which is preliminary data.</text>
</comment>
<dbReference type="SUPFAM" id="SSF55874">
    <property type="entry name" value="ATPase domain of HSP90 chaperone/DNA topoisomerase II/histidine kinase"/>
    <property type="match status" value="1"/>
</dbReference>
<keyword evidence="1" id="KW-1133">Transmembrane helix</keyword>
<reference evidence="3 4" key="1">
    <citation type="submission" date="2019-11" db="EMBL/GenBank/DDBJ databases">
        <authorList>
            <person name="Dong K."/>
        </authorList>
    </citation>
    <scope>NUCLEOTIDE SEQUENCE [LARGE SCALE GENOMIC DNA]</scope>
    <source>
        <strain evidence="3 4">JCM 17370</strain>
    </source>
</reference>
<dbReference type="PANTHER" id="PTHR34220">
    <property type="entry name" value="SENSOR HISTIDINE KINASE YPDA"/>
    <property type="match status" value="1"/>
</dbReference>
<proteinExistence type="predicted"/>
<evidence type="ECO:0000259" key="2">
    <source>
        <dbReference type="Pfam" id="PF06580"/>
    </source>
</evidence>
<dbReference type="InterPro" id="IPR036890">
    <property type="entry name" value="HATPase_C_sf"/>
</dbReference>
<feature type="transmembrane region" description="Helical" evidence="1">
    <location>
        <begin position="81"/>
        <end position="100"/>
    </location>
</feature>
<dbReference type="Pfam" id="PF06580">
    <property type="entry name" value="His_kinase"/>
    <property type="match status" value="1"/>
</dbReference>
<keyword evidence="1" id="KW-0812">Transmembrane</keyword>
<accession>A0A844H6M7</accession>
<keyword evidence="3" id="KW-0808">Transferase</keyword>
<evidence type="ECO:0000313" key="3">
    <source>
        <dbReference type="EMBL" id="MTH35665.1"/>
    </source>
</evidence>
<keyword evidence="1" id="KW-0472">Membrane</keyword>
<name>A0A844H6M7_9RHOB</name>
<feature type="transmembrane region" description="Helical" evidence="1">
    <location>
        <begin position="45"/>
        <end position="61"/>
    </location>
</feature>
<dbReference type="InterPro" id="IPR010559">
    <property type="entry name" value="Sig_transdc_His_kin_internal"/>
</dbReference>
<dbReference type="GO" id="GO:0016020">
    <property type="term" value="C:membrane"/>
    <property type="evidence" value="ECO:0007669"/>
    <property type="project" value="InterPro"/>
</dbReference>
<dbReference type="Gene3D" id="3.30.565.10">
    <property type="entry name" value="Histidine kinase-like ATPase, C-terminal domain"/>
    <property type="match status" value="1"/>
</dbReference>
<feature type="transmembrane region" description="Helical" evidence="1">
    <location>
        <begin position="155"/>
        <end position="179"/>
    </location>
</feature>
<protein>
    <submittedName>
        <fullName evidence="3">Sensor histidine kinase</fullName>
    </submittedName>
</protein>
<dbReference type="OrthoDB" id="2514702at2"/>
<evidence type="ECO:0000256" key="1">
    <source>
        <dbReference type="SAM" id="Phobius"/>
    </source>
</evidence>
<feature type="transmembrane region" description="Helical" evidence="1">
    <location>
        <begin position="112"/>
        <end position="135"/>
    </location>
</feature>
<organism evidence="3 4">
    <name type="scientific">Paracoccus limosus</name>
    <dbReference type="NCBI Taxonomy" id="913252"/>
    <lineage>
        <taxon>Bacteria</taxon>
        <taxon>Pseudomonadati</taxon>
        <taxon>Pseudomonadota</taxon>
        <taxon>Alphaproteobacteria</taxon>
        <taxon>Rhodobacterales</taxon>
        <taxon>Paracoccaceae</taxon>
        <taxon>Paracoccus</taxon>
    </lineage>
</organism>
<dbReference type="EMBL" id="WMIF01000020">
    <property type="protein sequence ID" value="MTH35665.1"/>
    <property type="molecule type" value="Genomic_DNA"/>
</dbReference>
<dbReference type="GO" id="GO:0000155">
    <property type="term" value="F:phosphorelay sensor kinase activity"/>
    <property type="evidence" value="ECO:0007669"/>
    <property type="project" value="InterPro"/>
</dbReference>
<dbReference type="AlphaFoldDB" id="A0A844H6M7"/>